<keyword evidence="2" id="KW-0547">Nucleotide-binding</keyword>
<dbReference type="EMBL" id="GIBP01000757">
    <property type="protein sequence ID" value="NDV29726.1"/>
    <property type="molecule type" value="Transcribed_RNA"/>
</dbReference>
<dbReference type="GO" id="GO:0005525">
    <property type="term" value="F:GTP binding"/>
    <property type="evidence" value="ECO:0007669"/>
    <property type="project" value="UniProtKB-KW"/>
</dbReference>
<feature type="domain" description="Tr-type G" evidence="6">
    <location>
        <begin position="159"/>
        <end position="375"/>
    </location>
</feature>
<evidence type="ECO:0000259" key="6">
    <source>
        <dbReference type="PROSITE" id="PS51722"/>
    </source>
</evidence>
<organism evidence="7">
    <name type="scientific">Arcella intermedia</name>
    <dbReference type="NCBI Taxonomy" id="1963864"/>
    <lineage>
        <taxon>Eukaryota</taxon>
        <taxon>Amoebozoa</taxon>
        <taxon>Tubulinea</taxon>
        <taxon>Elardia</taxon>
        <taxon>Arcellinida</taxon>
        <taxon>Sphaerothecina</taxon>
        <taxon>Arcellidae</taxon>
        <taxon>Arcella</taxon>
    </lineage>
</organism>
<dbReference type="PANTHER" id="PTHR43381:SF4">
    <property type="entry name" value="EUKARYOTIC TRANSLATION INITIATION FACTOR 5B"/>
    <property type="match status" value="1"/>
</dbReference>
<evidence type="ECO:0000256" key="1">
    <source>
        <dbReference type="ARBA" id="ARBA00013824"/>
    </source>
</evidence>
<keyword evidence="3" id="KW-0342">GTP-binding</keyword>
<dbReference type="InterPro" id="IPR009000">
    <property type="entry name" value="Transl_B-barrel_sf"/>
</dbReference>
<dbReference type="Pfam" id="PF11987">
    <property type="entry name" value="IF-2"/>
    <property type="match status" value="1"/>
</dbReference>
<dbReference type="AlphaFoldDB" id="A0A6B2KYD1"/>
<dbReference type="InterPro" id="IPR027417">
    <property type="entry name" value="P-loop_NTPase"/>
</dbReference>
<evidence type="ECO:0000256" key="5">
    <source>
        <dbReference type="SAM" id="MobiDB-lite"/>
    </source>
</evidence>
<feature type="compositionally biased region" description="Basic residues" evidence="5">
    <location>
        <begin position="8"/>
        <end position="17"/>
    </location>
</feature>
<dbReference type="PROSITE" id="PS51722">
    <property type="entry name" value="G_TR_2"/>
    <property type="match status" value="1"/>
</dbReference>
<dbReference type="InterPro" id="IPR000795">
    <property type="entry name" value="T_Tr_GTP-bd_dom"/>
</dbReference>
<dbReference type="SUPFAM" id="SSF52540">
    <property type="entry name" value="P-loop containing nucleoside triphosphate hydrolases"/>
    <property type="match status" value="1"/>
</dbReference>
<dbReference type="GO" id="GO:0003924">
    <property type="term" value="F:GTPase activity"/>
    <property type="evidence" value="ECO:0007669"/>
    <property type="project" value="InterPro"/>
</dbReference>
<sequence length="757" mass="84379">MTTEGGKKASKINKKGSRAPEGTVGEEDIRSEPNGTNQQRDPKHSKSQSNHPELSANKEGDGLGTKTMISGTGRPGKASKAKEKKLKEEKAIERIRGEQELLRLQEEELKAQQLQALKAEKGGAESNTSISVERMGDVDITDKADPLPVDIVEEGYYQLRSPVCSVLGHVDTGKTKLLSKMKESLTQIHDTGVIQYVGATYLPTNLIKLLTSSLTRRDQFSYKLPGLLMIDTPGNESEVSRTRTLWVNSHCDIAILVIDMQHGIELQTKESLKLLRSFNIPFVIALNKLDRIYGWKPSSCSPFSVDLQNMETTRQFENQVKANLLQLASEGVNAELFYKNKDLKNVVPVVPISAHTGEGIPNLFLLLFQLSQTLLADKLLDTNSLRCTVNDVKCIHEHGTILDVILLNGVLNKGDSIILCGLNGEPIITSIKLILMQPTSLHHRGRMGYDIVKTVKRYLCCMIVADGIENAVSGSPLFVIHPGDDIEVYKEKVTSPMKDLARKVDKSGIGVYVQCSSIITLESLLEYLKDEKKIPVGGIRLGPVRKIDVMRAGAMLDNHKEYAAILAYQVVVEKEAIEVAEKLGVKIFDSFFIYHIVDTYMYYSKQLKLQDESVVFPCILSVIGRDTVYQIRNPLIMGVHVDSGILKLNTPMVVVSKTLDKEGIPLKLELGSITDIERERVKIEEAKGGENVVITISVMEENGRRYVFGRHFTEADLLYSKITRKDIDILKVCYTDLVMERDIYRCIVQLKTVLGIQ</sequence>
<dbReference type="Pfam" id="PF00009">
    <property type="entry name" value="GTP_EFTU"/>
    <property type="match status" value="1"/>
</dbReference>
<feature type="region of interest" description="Disordered" evidence="5">
    <location>
        <begin position="1"/>
        <end position="85"/>
    </location>
</feature>
<evidence type="ECO:0000313" key="7">
    <source>
        <dbReference type="EMBL" id="NDV29726.1"/>
    </source>
</evidence>
<dbReference type="InterPro" id="IPR023115">
    <property type="entry name" value="TIF_IF2_dom3"/>
</dbReference>
<evidence type="ECO:0000256" key="4">
    <source>
        <dbReference type="ARBA" id="ARBA00032478"/>
    </source>
</evidence>
<dbReference type="InterPro" id="IPR029459">
    <property type="entry name" value="EFTU-type"/>
</dbReference>
<dbReference type="GO" id="GO:0003743">
    <property type="term" value="F:translation initiation factor activity"/>
    <property type="evidence" value="ECO:0007669"/>
    <property type="project" value="TreeGrafter"/>
</dbReference>
<dbReference type="InterPro" id="IPR036925">
    <property type="entry name" value="TIF_IF2_dom3_sf"/>
</dbReference>
<dbReference type="Gene3D" id="3.40.50.10050">
    <property type="entry name" value="Translation initiation factor IF- 2, domain 3"/>
    <property type="match status" value="1"/>
</dbReference>
<dbReference type="SUPFAM" id="SSF52156">
    <property type="entry name" value="Initiation factor IF2/eIF5b, domain 3"/>
    <property type="match status" value="1"/>
</dbReference>
<name>A0A6B2KYD1_9EUKA</name>
<dbReference type="SUPFAM" id="SSF50447">
    <property type="entry name" value="Translation proteins"/>
    <property type="match status" value="1"/>
</dbReference>
<dbReference type="Gene3D" id="2.40.30.10">
    <property type="entry name" value="Translation factors"/>
    <property type="match status" value="2"/>
</dbReference>
<dbReference type="InterPro" id="IPR015760">
    <property type="entry name" value="TIF_IF2"/>
</dbReference>
<reference evidence="7" key="1">
    <citation type="journal article" date="2020" name="J. Eukaryot. Microbiol.">
        <title>De novo Sequencing, Assembly and Annotation of the Transcriptome for the Free-Living Testate Amoeba Arcella intermedia.</title>
        <authorList>
            <person name="Ribeiro G.M."/>
            <person name="Porfirio-Sousa A.L."/>
            <person name="Maurer-Alcala X.X."/>
            <person name="Katz L.A."/>
            <person name="Lahr D.J.G."/>
        </authorList>
    </citation>
    <scope>NUCLEOTIDE SEQUENCE</scope>
</reference>
<protein>
    <recommendedName>
        <fullName evidence="1">Eukaryotic translation initiation factor 5B</fullName>
    </recommendedName>
    <alternativeName>
        <fullName evidence="4">Translation initiation factor IF-2</fullName>
    </alternativeName>
</protein>
<accession>A0A6B2KYD1</accession>
<dbReference type="GO" id="GO:0005739">
    <property type="term" value="C:mitochondrion"/>
    <property type="evidence" value="ECO:0007669"/>
    <property type="project" value="TreeGrafter"/>
</dbReference>
<evidence type="ECO:0000256" key="2">
    <source>
        <dbReference type="ARBA" id="ARBA00022741"/>
    </source>
</evidence>
<evidence type="ECO:0000256" key="3">
    <source>
        <dbReference type="ARBA" id="ARBA00023134"/>
    </source>
</evidence>
<proteinExistence type="predicted"/>
<dbReference type="Gene3D" id="3.40.50.300">
    <property type="entry name" value="P-loop containing nucleotide triphosphate hydrolases"/>
    <property type="match status" value="1"/>
</dbReference>
<dbReference type="Pfam" id="PF14578">
    <property type="entry name" value="GTP_EFTU_D4"/>
    <property type="match status" value="1"/>
</dbReference>
<dbReference type="PANTHER" id="PTHR43381">
    <property type="entry name" value="TRANSLATION INITIATION FACTOR IF-2-RELATED"/>
    <property type="match status" value="1"/>
</dbReference>